<dbReference type="InterPro" id="IPR009739">
    <property type="entry name" value="LprI-like_N"/>
</dbReference>
<sequence length="142" mass="16471">MKKTILAKYLCVSIFVLANHAAWSAQHEPVCANSKNTVEDTNCLSAEIGKKVEKLQKYLSAAQKQERQDFGTDDELIETQKIWDTYVNKHCSYIYSRQNGSARYRDSAECQLRLYDDRIYEIWIAYLTYYDSTAPVLPDPKK</sequence>
<protein>
    <submittedName>
        <fullName evidence="3">DUF1311 domain-containing protein</fullName>
    </submittedName>
</protein>
<feature type="domain" description="Lysozyme inhibitor LprI-like N-terminal" evidence="2">
    <location>
        <begin position="31"/>
        <end position="121"/>
    </location>
</feature>
<feature type="chain" id="PRO_5046895408" evidence="1">
    <location>
        <begin position="22"/>
        <end position="142"/>
    </location>
</feature>
<organism evidence="3 4">
    <name type="scientific">Undibacterium griseum</name>
    <dbReference type="NCBI Taxonomy" id="2762295"/>
    <lineage>
        <taxon>Bacteria</taxon>
        <taxon>Pseudomonadati</taxon>
        <taxon>Pseudomonadota</taxon>
        <taxon>Betaproteobacteria</taxon>
        <taxon>Burkholderiales</taxon>
        <taxon>Oxalobacteraceae</taxon>
        <taxon>Undibacterium</taxon>
    </lineage>
</organism>
<evidence type="ECO:0000256" key="1">
    <source>
        <dbReference type="SAM" id="SignalP"/>
    </source>
</evidence>
<dbReference type="EMBL" id="JACOGC010000001">
    <property type="protein sequence ID" value="MBC3884049.1"/>
    <property type="molecule type" value="Genomic_DNA"/>
</dbReference>
<gene>
    <name evidence="3" type="ORF">H8K27_02780</name>
</gene>
<evidence type="ECO:0000259" key="2">
    <source>
        <dbReference type="Pfam" id="PF07007"/>
    </source>
</evidence>
<evidence type="ECO:0000313" key="3">
    <source>
        <dbReference type="EMBL" id="MBC3884049.1"/>
    </source>
</evidence>
<keyword evidence="4" id="KW-1185">Reference proteome</keyword>
<accession>A0ABR6YJP8</accession>
<dbReference type="Pfam" id="PF07007">
    <property type="entry name" value="LprI"/>
    <property type="match status" value="1"/>
</dbReference>
<comment type="caution">
    <text evidence="3">The sequence shown here is derived from an EMBL/GenBank/DDBJ whole genome shotgun (WGS) entry which is preliminary data.</text>
</comment>
<name>A0ABR6YJP8_9BURK</name>
<reference evidence="3 4" key="1">
    <citation type="submission" date="2020-08" db="EMBL/GenBank/DDBJ databases">
        <title>Novel species isolated from subtropical streams in China.</title>
        <authorList>
            <person name="Lu H."/>
        </authorList>
    </citation>
    <scope>NUCLEOTIDE SEQUENCE [LARGE SCALE GENOMIC DNA]</scope>
    <source>
        <strain evidence="3 4">FT31W</strain>
    </source>
</reference>
<dbReference type="RefSeq" id="WP_186861667.1">
    <property type="nucleotide sequence ID" value="NZ_JACOGC010000001.1"/>
</dbReference>
<dbReference type="Proteomes" id="UP000613113">
    <property type="component" value="Unassembled WGS sequence"/>
</dbReference>
<dbReference type="Gene3D" id="1.20.1270.180">
    <property type="match status" value="1"/>
</dbReference>
<keyword evidence="1" id="KW-0732">Signal</keyword>
<proteinExistence type="predicted"/>
<feature type="signal peptide" evidence="1">
    <location>
        <begin position="1"/>
        <end position="21"/>
    </location>
</feature>
<evidence type="ECO:0000313" key="4">
    <source>
        <dbReference type="Proteomes" id="UP000613113"/>
    </source>
</evidence>